<evidence type="ECO:0000313" key="1">
    <source>
        <dbReference type="EMBL" id="JAE04633.1"/>
    </source>
</evidence>
<protein>
    <submittedName>
        <fullName evidence="1">Uncharacterized protein</fullName>
    </submittedName>
</protein>
<reference evidence="1" key="1">
    <citation type="submission" date="2014-09" db="EMBL/GenBank/DDBJ databases">
        <authorList>
            <person name="Magalhaes I.L.F."/>
            <person name="Oliveira U."/>
            <person name="Santos F.R."/>
            <person name="Vidigal T.H.D.A."/>
            <person name="Brescovit A.D."/>
            <person name="Santos A.J."/>
        </authorList>
    </citation>
    <scope>NUCLEOTIDE SEQUENCE</scope>
    <source>
        <tissue evidence="1">Shoot tissue taken approximately 20 cm above the soil surface</tissue>
    </source>
</reference>
<sequence>MSICLRSPAREPSSTNACLLRRSCSNTSAVKRFGRTSSNAATRGSIFINLCSSLCILEISAASTTSS</sequence>
<name>A0A0A9F8S2_ARUDO</name>
<reference evidence="1" key="2">
    <citation type="journal article" date="2015" name="Data Brief">
        <title>Shoot transcriptome of the giant reed, Arundo donax.</title>
        <authorList>
            <person name="Barrero R.A."/>
            <person name="Guerrero F.D."/>
            <person name="Moolhuijzen P."/>
            <person name="Goolsby J.A."/>
            <person name="Tidwell J."/>
            <person name="Bellgard S.E."/>
            <person name="Bellgard M.I."/>
        </authorList>
    </citation>
    <scope>NUCLEOTIDE SEQUENCE</scope>
    <source>
        <tissue evidence="1">Shoot tissue taken approximately 20 cm above the soil surface</tissue>
    </source>
</reference>
<dbReference type="EMBL" id="GBRH01193263">
    <property type="protein sequence ID" value="JAE04633.1"/>
    <property type="molecule type" value="Transcribed_RNA"/>
</dbReference>
<proteinExistence type="predicted"/>
<dbReference type="AlphaFoldDB" id="A0A0A9F8S2"/>
<organism evidence="1">
    <name type="scientific">Arundo donax</name>
    <name type="common">Giant reed</name>
    <name type="synonym">Donax arundinaceus</name>
    <dbReference type="NCBI Taxonomy" id="35708"/>
    <lineage>
        <taxon>Eukaryota</taxon>
        <taxon>Viridiplantae</taxon>
        <taxon>Streptophyta</taxon>
        <taxon>Embryophyta</taxon>
        <taxon>Tracheophyta</taxon>
        <taxon>Spermatophyta</taxon>
        <taxon>Magnoliopsida</taxon>
        <taxon>Liliopsida</taxon>
        <taxon>Poales</taxon>
        <taxon>Poaceae</taxon>
        <taxon>PACMAD clade</taxon>
        <taxon>Arundinoideae</taxon>
        <taxon>Arundineae</taxon>
        <taxon>Arundo</taxon>
    </lineage>
</organism>
<accession>A0A0A9F8S2</accession>